<protein>
    <recommendedName>
        <fullName evidence="4">EF-hand domain pair</fullName>
    </recommendedName>
</protein>
<organism evidence="2 3">
    <name type="scientific">Plasmopara halstedii</name>
    <name type="common">Downy mildew of sunflower</name>
    <dbReference type="NCBI Taxonomy" id="4781"/>
    <lineage>
        <taxon>Eukaryota</taxon>
        <taxon>Sar</taxon>
        <taxon>Stramenopiles</taxon>
        <taxon>Oomycota</taxon>
        <taxon>Peronosporomycetes</taxon>
        <taxon>Peronosporales</taxon>
        <taxon>Peronosporaceae</taxon>
        <taxon>Plasmopara</taxon>
    </lineage>
</organism>
<dbReference type="Proteomes" id="UP000054928">
    <property type="component" value="Unassembled WGS sequence"/>
</dbReference>
<dbReference type="EMBL" id="CCYD01000033">
    <property type="protein sequence ID" value="CEG35216.1"/>
    <property type="molecule type" value="Genomic_DNA"/>
</dbReference>
<evidence type="ECO:0000313" key="2">
    <source>
        <dbReference type="EMBL" id="CEG35216.1"/>
    </source>
</evidence>
<dbReference type="RefSeq" id="XP_024571585.1">
    <property type="nucleotide sequence ID" value="XM_024721445.1"/>
</dbReference>
<evidence type="ECO:0008006" key="4">
    <source>
        <dbReference type="Google" id="ProtNLM"/>
    </source>
</evidence>
<evidence type="ECO:0000256" key="1">
    <source>
        <dbReference type="SAM" id="MobiDB-lite"/>
    </source>
</evidence>
<dbReference type="GeneID" id="36404083"/>
<sequence length="139" mass="15713">MGAGASIATESRLTKKTKPTQRHQVEDKVTTRLSNDGRNDSTKVPTSIDARIVATLRLLNLTRRADPKRNQNTHFERIVLQFALVREAFSALRSIYQQLASTDKDGLDFEGLKMALIALGIHINEYDLTEIFYESDMEC</sequence>
<reference evidence="3" key="1">
    <citation type="submission" date="2014-09" db="EMBL/GenBank/DDBJ databases">
        <authorList>
            <person name="Sharma Rahul"/>
            <person name="Thines Marco"/>
        </authorList>
    </citation>
    <scope>NUCLEOTIDE SEQUENCE [LARGE SCALE GENOMIC DNA]</scope>
</reference>
<keyword evidence="3" id="KW-1185">Reference proteome</keyword>
<dbReference type="STRING" id="4781.A0A0P1A525"/>
<feature type="compositionally biased region" description="Basic and acidic residues" evidence="1">
    <location>
        <begin position="23"/>
        <end position="41"/>
    </location>
</feature>
<accession>A0A0P1A525</accession>
<feature type="region of interest" description="Disordered" evidence="1">
    <location>
        <begin position="1"/>
        <end position="44"/>
    </location>
</feature>
<dbReference type="OrthoDB" id="26525at2759"/>
<proteinExistence type="predicted"/>
<name>A0A0P1A525_PLAHL</name>
<dbReference type="AlphaFoldDB" id="A0A0P1A525"/>
<evidence type="ECO:0000313" key="3">
    <source>
        <dbReference type="Proteomes" id="UP000054928"/>
    </source>
</evidence>